<gene>
    <name evidence="1" type="ORF">BDZ90DRAFT_210984</name>
</gene>
<dbReference type="Gene3D" id="3.40.50.1820">
    <property type="entry name" value="alpha/beta hydrolase"/>
    <property type="match status" value="1"/>
</dbReference>
<dbReference type="EMBL" id="KZ819675">
    <property type="protein sequence ID" value="PWN25576.1"/>
    <property type="molecule type" value="Genomic_DNA"/>
</dbReference>
<evidence type="ECO:0000313" key="2">
    <source>
        <dbReference type="Proteomes" id="UP000245884"/>
    </source>
</evidence>
<sequence>PPAGDPPFVTPDHLLVASLQCPRQPGGSYKGIKNPILLVPGTGTNGSEAYDRSQVPMTASLGYQPCYINPINHTQADIQISVEYLVRALQLLRAESSRKVPTIGGSQGNLIAQWAYAFYPSARQNALSHFSMAGDFKGTKLAPIAITTGLGTATPAVWQQNYGSHLVTALANAGGLNAQIPTTSVYSATDEILQPEGPTPETATSYLYGATNVRLQDVCGPAFVMGHVQHFTNSFVFKILQAHLASPTRMAQPASIRATDCSLLLASPPLTAEDKLHFQDANVFSQINANQPDTYKPRCEPLLRDYARIF</sequence>
<feature type="non-terminal residue" evidence="1">
    <location>
        <position position="1"/>
    </location>
</feature>
<dbReference type="Proteomes" id="UP000245884">
    <property type="component" value="Unassembled WGS sequence"/>
</dbReference>
<dbReference type="STRING" id="1569628.A0A316UJX7"/>
<evidence type="ECO:0000313" key="1">
    <source>
        <dbReference type="EMBL" id="PWN25576.1"/>
    </source>
</evidence>
<dbReference type="SMR" id="A0A316UJX7"/>
<keyword evidence="2" id="KW-1185">Reference proteome</keyword>
<dbReference type="InterPro" id="IPR029058">
    <property type="entry name" value="AB_hydrolase_fold"/>
</dbReference>
<keyword evidence="1" id="KW-0378">Hydrolase</keyword>
<dbReference type="RefSeq" id="XP_025360188.1">
    <property type="nucleotide sequence ID" value="XM_025504091.1"/>
</dbReference>
<protein>
    <submittedName>
        <fullName evidence="1">Alpha/beta-hydrolase</fullName>
    </submittedName>
</protein>
<dbReference type="OrthoDB" id="4605274at2759"/>
<dbReference type="PANTHER" id="PTHR37574:SF1">
    <property type="entry name" value="LIPASE B"/>
    <property type="match status" value="1"/>
</dbReference>
<organism evidence="1 2">
    <name type="scientific">Jaminaea rosea</name>
    <dbReference type="NCBI Taxonomy" id="1569628"/>
    <lineage>
        <taxon>Eukaryota</taxon>
        <taxon>Fungi</taxon>
        <taxon>Dikarya</taxon>
        <taxon>Basidiomycota</taxon>
        <taxon>Ustilaginomycotina</taxon>
        <taxon>Exobasidiomycetes</taxon>
        <taxon>Microstromatales</taxon>
        <taxon>Microstromatales incertae sedis</taxon>
        <taxon>Jaminaea</taxon>
    </lineage>
</organism>
<name>A0A316UJX7_9BASI</name>
<dbReference type="SUPFAM" id="SSF53474">
    <property type="entry name" value="alpha/beta-Hydrolases"/>
    <property type="match status" value="1"/>
</dbReference>
<proteinExistence type="predicted"/>
<accession>A0A316UJX7</accession>
<dbReference type="PANTHER" id="PTHR37574">
    <property type="entry name" value="LIPASE B"/>
    <property type="match status" value="1"/>
</dbReference>
<feature type="non-terminal residue" evidence="1">
    <location>
        <position position="310"/>
    </location>
</feature>
<dbReference type="InterPro" id="IPR053228">
    <property type="entry name" value="Stereospecific_Lipase"/>
</dbReference>
<dbReference type="AlphaFoldDB" id="A0A316UJX7"/>
<reference evidence="1 2" key="1">
    <citation type="journal article" date="2018" name="Mol. Biol. Evol.">
        <title>Broad Genomic Sampling Reveals a Smut Pathogenic Ancestry of the Fungal Clade Ustilaginomycotina.</title>
        <authorList>
            <person name="Kijpornyongpan T."/>
            <person name="Mondo S.J."/>
            <person name="Barry K."/>
            <person name="Sandor L."/>
            <person name="Lee J."/>
            <person name="Lipzen A."/>
            <person name="Pangilinan J."/>
            <person name="LaButti K."/>
            <person name="Hainaut M."/>
            <person name="Henrissat B."/>
            <person name="Grigoriev I.V."/>
            <person name="Spatafora J.W."/>
            <person name="Aime M.C."/>
        </authorList>
    </citation>
    <scope>NUCLEOTIDE SEQUENCE [LARGE SCALE GENOMIC DNA]</scope>
    <source>
        <strain evidence="1 2">MCA 5214</strain>
    </source>
</reference>
<dbReference type="GeneID" id="37025914"/>
<dbReference type="GO" id="GO:0016787">
    <property type="term" value="F:hydrolase activity"/>
    <property type="evidence" value="ECO:0007669"/>
    <property type="project" value="UniProtKB-KW"/>
</dbReference>